<dbReference type="AlphaFoldDB" id="A0A1S4B8L8"/>
<dbReference type="GO" id="GO:0005886">
    <property type="term" value="C:plasma membrane"/>
    <property type="evidence" value="ECO:0007669"/>
    <property type="project" value="UniProtKB-SubCell"/>
</dbReference>
<dbReference type="Pfam" id="PF00011">
    <property type="entry name" value="HSP20"/>
    <property type="match status" value="1"/>
</dbReference>
<dbReference type="InterPro" id="IPR002068">
    <property type="entry name" value="A-crystallin/Hsp20_dom"/>
</dbReference>
<keyword evidence="7" id="KW-0472">Membrane</keyword>
<feature type="compositionally biased region" description="Basic and acidic residues" evidence="6">
    <location>
        <begin position="154"/>
        <end position="171"/>
    </location>
</feature>
<evidence type="ECO:0000256" key="4">
    <source>
        <dbReference type="PROSITE-ProRule" id="PRU00285"/>
    </source>
</evidence>
<reference evidence="9" key="1">
    <citation type="submission" date="2025-08" db="UniProtKB">
        <authorList>
            <consortium name="RefSeq"/>
        </authorList>
    </citation>
    <scope>IDENTIFICATION</scope>
</reference>
<feature type="domain" description="SHSP" evidence="8">
    <location>
        <begin position="13"/>
        <end position="116"/>
    </location>
</feature>
<feature type="compositionally biased region" description="Polar residues" evidence="6">
    <location>
        <begin position="141"/>
        <end position="152"/>
    </location>
</feature>
<keyword evidence="7" id="KW-0812">Transmembrane</keyword>
<dbReference type="CDD" id="cd06464">
    <property type="entry name" value="ACD_sHsps-like"/>
    <property type="match status" value="1"/>
</dbReference>
<dbReference type="InterPro" id="IPR008978">
    <property type="entry name" value="HSP20-like_chaperone"/>
</dbReference>
<accession>A0A1S4B8L8</accession>
<gene>
    <name evidence="9" type="primary">LOC107805658</name>
</gene>
<protein>
    <submittedName>
        <fullName evidence="9">Inactive protein RESTRICTED TEV MOVEMENT 2 isoform X2</fullName>
    </submittedName>
</protein>
<name>A0A1S4B8L8_TOBAC</name>
<comment type="similarity">
    <text evidence="4 5">Belongs to the small heat shock protein (HSP20) family.</text>
</comment>
<dbReference type="RefSeq" id="XP_016485219.1">
    <property type="nucleotide sequence ID" value="XM_016629733.1"/>
</dbReference>
<sequence length="287" mass="32356">MDPKGAAPAVPTRVYEDFVPTTELVQEQDSDTLLLNLTGFKKEQVRVQLTKSGILKISGQRPVGQNNWLRFQKDFPISENCDKNKISAKFENCILYVKQPKLITSAEKKDKELPTPDTQQPKKPADHAQQVHKKDEEQVKSQELPTPDTQQPKKPADHEQQAQKKDDEQPKSQELPKQANTDNAAAKEPEKEEPKITSPETNEQTTEAKDLPEKTPAEKSKNVEDENKPSYDTKHENDAKMGTGVALAEKLKMPRKVMNMTLIALLVLGIGLYISNMMKSNNYQAEK</sequence>
<evidence type="ECO:0000256" key="3">
    <source>
        <dbReference type="ARBA" id="ARBA00022821"/>
    </source>
</evidence>
<evidence type="ECO:0000256" key="7">
    <source>
        <dbReference type="SAM" id="Phobius"/>
    </source>
</evidence>
<feature type="compositionally biased region" description="Basic and acidic residues" evidence="6">
    <location>
        <begin position="206"/>
        <end position="237"/>
    </location>
</feature>
<evidence type="ECO:0000256" key="5">
    <source>
        <dbReference type="RuleBase" id="RU003616"/>
    </source>
</evidence>
<proteinExistence type="inferred from homology"/>
<evidence type="ECO:0000256" key="1">
    <source>
        <dbReference type="ARBA" id="ARBA00004162"/>
    </source>
</evidence>
<evidence type="ECO:0000256" key="6">
    <source>
        <dbReference type="SAM" id="MobiDB-lite"/>
    </source>
</evidence>
<evidence type="ECO:0000256" key="2">
    <source>
        <dbReference type="ARBA" id="ARBA00022475"/>
    </source>
</evidence>
<keyword evidence="2" id="KW-1003">Cell membrane</keyword>
<comment type="subcellular location">
    <subcellularLocation>
        <location evidence="1">Cell membrane</location>
        <topology evidence="1">Single-pass membrane protein</topology>
    </subcellularLocation>
</comment>
<keyword evidence="3" id="KW-0611">Plant defense</keyword>
<evidence type="ECO:0000259" key="8">
    <source>
        <dbReference type="PROSITE" id="PS01031"/>
    </source>
</evidence>
<dbReference type="PANTHER" id="PTHR43670">
    <property type="entry name" value="HEAT SHOCK PROTEIN 26"/>
    <property type="match status" value="1"/>
</dbReference>
<organism evidence="9">
    <name type="scientific">Nicotiana tabacum</name>
    <name type="common">Common tobacco</name>
    <dbReference type="NCBI Taxonomy" id="4097"/>
    <lineage>
        <taxon>Eukaryota</taxon>
        <taxon>Viridiplantae</taxon>
        <taxon>Streptophyta</taxon>
        <taxon>Embryophyta</taxon>
        <taxon>Tracheophyta</taxon>
        <taxon>Spermatophyta</taxon>
        <taxon>Magnoliopsida</taxon>
        <taxon>eudicotyledons</taxon>
        <taxon>Gunneridae</taxon>
        <taxon>Pentapetalae</taxon>
        <taxon>asterids</taxon>
        <taxon>lamiids</taxon>
        <taxon>Solanales</taxon>
        <taxon>Solanaceae</taxon>
        <taxon>Nicotianoideae</taxon>
        <taxon>Nicotianeae</taxon>
        <taxon>Nicotiana</taxon>
    </lineage>
</organism>
<keyword evidence="7" id="KW-1133">Transmembrane helix</keyword>
<feature type="transmembrane region" description="Helical" evidence="7">
    <location>
        <begin position="257"/>
        <end position="274"/>
    </location>
</feature>
<dbReference type="PANTHER" id="PTHR43670:SF126">
    <property type="entry name" value="INACTIVE PROTEIN RESTRICTED TEV MOVEMENT 2-LIKE ISOFORM X1"/>
    <property type="match status" value="1"/>
</dbReference>
<evidence type="ECO:0000313" key="9">
    <source>
        <dbReference type="RefSeq" id="XP_016485219.1"/>
    </source>
</evidence>
<dbReference type="PROSITE" id="PS01031">
    <property type="entry name" value="SHSP"/>
    <property type="match status" value="1"/>
</dbReference>
<feature type="region of interest" description="Disordered" evidence="6">
    <location>
        <begin position="106"/>
        <end position="237"/>
    </location>
</feature>
<dbReference type="SUPFAM" id="SSF49764">
    <property type="entry name" value="HSP20-like chaperones"/>
    <property type="match status" value="1"/>
</dbReference>
<dbReference type="Gene3D" id="2.60.40.790">
    <property type="match status" value="1"/>
</dbReference>
<feature type="compositionally biased region" description="Basic and acidic residues" evidence="6">
    <location>
        <begin position="185"/>
        <end position="195"/>
    </location>
</feature>
<dbReference type="OrthoDB" id="1431247at2759"/>
<dbReference type="GO" id="GO:0006952">
    <property type="term" value="P:defense response"/>
    <property type="evidence" value="ECO:0007669"/>
    <property type="project" value="UniProtKB-KW"/>
</dbReference>